<organism evidence="1 2">
    <name type="scientific">Funiculus sociatus GB2-A5</name>
    <dbReference type="NCBI Taxonomy" id="2933946"/>
    <lineage>
        <taxon>Bacteria</taxon>
        <taxon>Bacillati</taxon>
        <taxon>Cyanobacteriota</taxon>
        <taxon>Cyanophyceae</taxon>
        <taxon>Coleofasciculales</taxon>
        <taxon>Coleofasciculaceae</taxon>
        <taxon>Funiculus</taxon>
    </lineage>
</organism>
<dbReference type="Proteomes" id="UP001442494">
    <property type="component" value="Unassembled WGS sequence"/>
</dbReference>
<protein>
    <submittedName>
        <fullName evidence="1">Uncharacterized protein</fullName>
    </submittedName>
</protein>
<keyword evidence="2" id="KW-1185">Reference proteome</keyword>
<sequence length="51" mass="5743">MEIIKPPAAAAIKEILSFITHKSCIVRVEWSGVSDPLRMTVSGQWLAIRYE</sequence>
<comment type="caution">
    <text evidence="1">The sequence shown here is derived from an EMBL/GenBank/DDBJ whole genome shotgun (WGS) entry which is preliminary data.</text>
</comment>
<proteinExistence type="predicted"/>
<reference evidence="1 2" key="1">
    <citation type="submission" date="2022-04" db="EMBL/GenBank/DDBJ databases">
        <title>Positive selection, recombination, and allopatry shape intraspecific diversity of widespread and dominant cyanobacteria.</title>
        <authorList>
            <person name="Wei J."/>
            <person name="Shu W."/>
            <person name="Hu C."/>
        </authorList>
    </citation>
    <scope>NUCLEOTIDE SEQUENCE [LARGE SCALE GENOMIC DNA]</scope>
    <source>
        <strain evidence="1 2">GB2-A5</strain>
    </source>
</reference>
<gene>
    <name evidence="1" type="ORF">NDI37_17535</name>
</gene>
<evidence type="ECO:0000313" key="2">
    <source>
        <dbReference type="Proteomes" id="UP001442494"/>
    </source>
</evidence>
<evidence type="ECO:0000313" key="1">
    <source>
        <dbReference type="EMBL" id="MEP0866266.1"/>
    </source>
</evidence>
<accession>A0ABV0JS97</accession>
<dbReference type="RefSeq" id="WP_190447881.1">
    <property type="nucleotide sequence ID" value="NZ_JAMPKK010000040.1"/>
</dbReference>
<dbReference type="EMBL" id="JAMPKK010000040">
    <property type="protein sequence ID" value="MEP0866266.1"/>
    <property type="molecule type" value="Genomic_DNA"/>
</dbReference>
<name>A0ABV0JS97_9CYAN</name>